<dbReference type="Proteomes" id="UP000298061">
    <property type="component" value="Unassembled WGS sequence"/>
</dbReference>
<sequence length="351" mass="39289">MDVEPTDVADQFADGGSTHEQHEDALQTRHQLEERVADLTRSLVVSRFDWASETVLRDVLSSYPSSESLHDVPALQAEILRLLHLRNAHIPIHNLPNELLSQILWHIAHDADKSTICANHELVTASAVCRRWRRVAVDNPMLWTRIDLEKGKLTALAIERTGNALLDVSLTLEKEKAYHDYIGPRSKRRPPPPRVKHIAQHSPRADDPHTPPCDAAVVAPPLRAPGRDHDHKRERTSFSQPLPRRAGLLQRPLRVLHLVNAGPHDPTPPRDRARRIALPALHTLELRHPPGRDDFQLDTALPTLIPHILQFLVLPPTALLYTTVFVLPPPLLASLPNLAEITTLADIPVGP</sequence>
<dbReference type="InterPro" id="IPR036047">
    <property type="entry name" value="F-box-like_dom_sf"/>
</dbReference>
<dbReference type="PROSITE" id="PS50181">
    <property type="entry name" value="FBOX"/>
    <property type="match status" value="1"/>
</dbReference>
<name>A0A4Y9ZK40_9AGAM</name>
<dbReference type="STRING" id="135208.A0A4Y9ZK40"/>
<dbReference type="AlphaFoldDB" id="A0A4Y9ZK40"/>
<evidence type="ECO:0000313" key="4">
    <source>
        <dbReference type="Proteomes" id="UP000298061"/>
    </source>
</evidence>
<evidence type="ECO:0000259" key="2">
    <source>
        <dbReference type="PROSITE" id="PS50181"/>
    </source>
</evidence>
<proteinExistence type="predicted"/>
<keyword evidence="4" id="KW-1185">Reference proteome</keyword>
<dbReference type="EMBL" id="SFCI01002193">
    <property type="protein sequence ID" value="TFY74263.1"/>
    <property type="molecule type" value="Genomic_DNA"/>
</dbReference>
<evidence type="ECO:0000313" key="3">
    <source>
        <dbReference type="EMBL" id="TFY74263.1"/>
    </source>
</evidence>
<reference evidence="3 4" key="1">
    <citation type="submission" date="2019-02" db="EMBL/GenBank/DDBJ databases">
        <title>Genome sequencing of the rare red list fungi Hericium alpestre (H. flagellum).</title>
        <authorList>
            <person name="Buettner E."/>
            <person name="Kellner H."/>
        </authorList>
    </citation>
    <scope>NUCLEOTIDE SEQUENCE [LARGE SCALE GENOMIC DNA]</scope>
    <source>
        <strain evidence="3 4">DSM 108284</strain>
    </source>
</reference>
<feature type="region of interest" description="Disordered" evidence="1">
    <location>
        <begin position="1"/>
        <end position="24"/>
    </location>
</feature>
<dbReference type="Pfam" id="PF12937">
    <property type="entry name" value="F-box-like"/>
    <property type="match status" value="1"/>
</dbReference>
<comment type="caution">
    <text evidence="3">The sequence shown here is derived from an EMBL/GenBank/DDBJ whole genome shotgun (WGS) entry which is preliminary data.</text>
</comment>
<dbReference type="InterPro" id="IPR001810">
    <property type="entry name" value="F-box_dom"/>
</dbReference>
<dbReference type="Gene3D" id="1.20.1280.50">
    <property type="match status" value="1"/>
</dbReference>
<evidence type="ECO:0000256" key="1">
    <source>
        <dbReference type="SAM" id="MobiDB-lite"/>
    </source>
</evidence>
<protein>
    <recommendedName>
        <fullName evidence="2">F-box domain-containing protein</fullName>
    </recommendedName>
</protein>
<feature type="non-terminal residue" evidence="3">
    <location>
        <position position="351"/>
    </location>
</feature>
<feature type="region of interest" description="Disordered" evidence="1">
    <location>
        <begin position="181"/>
        <end position="215"/>
    </location>
</feature>
<feature type="domain" description="F-box" evidence="2">
    <location>
        <begin position="89"/>
        <end position="146"/>
    </location>
</feature>
<accession>A0A4Y9ZK40</accession>
<dbReference type="SUPFAM" id="SSF81383">
    <property type="entry name" value="F-box domain"/>
    <property type="match status" value="1"/>
</dbReference>
<organism evidence="3 4">
    <name type="scientific">Hericium alpestre</name>
    <dbReference type="NCBI Taxonomy" id="135208"/>
    <lineage>
        <taxon>Eukaryota</taxon>
        <taxon>Fungi</taxon>
        <taxon>Dikarya</taxon>
        <taxon>Basidiomycota</taxon>
        <taxon>Agaricomycotina</taxon>
        <taxon>Agaricomycetes</taxon>
        <taxon>Russulales</taxon>
        <taxon>Hericiaceae</taxon>
        <taxon>Hericium</taxon>
    </lineage>
</organism>
<dbReference type="OrthoDB" id="2884925at2759"/>
<gene>
    <name evidence="3" type="ORF">EWM64_g9748</name>
</gene>
<feature type="compositionally biased region" description="Basic residues" evidence="1">
    <location>
        <begin position="185"/>
        <end position="199"/>
    </location>
</feature>
<feature type="compositionally biased region" description="Basic and acidic residues" evidence="1">
    <location>
        <begin position="225"/>
        <end position="236"/>
    </location>
</feature>
<feature type="region of interest" description="Disordered" evidence="1">
    <location>
        <begin position="221"/>
        <end position="240"/>
    </location>
</feature>